<keyword evidence="3 4" id="KW-0975">Bacterial flagellum</keyword>
<sequence length="428" mass="44766">MTNYQSIFQTGTLESGFTYNAPQVVDNTSYNFVGTKSYSGTTGFTDVATLIGATYDSGTGKMTQGLTKAEISSMLFTKSMGAYNLNDAVAWTYDYGTVGDGSDATVTDGTTTVPVSILTSCGITGTSALADGDPVTGLTWEMTNAEVVTALQAAETNPDIAWSYSTGSGYVATHTTTLGNSDLNTGYYYDSAQGQFEQGGTIVTAAEAYGIPADTDAVKNTFTQNADGSITLSTTTKTKDYIVQFNTSTGAFVSVNGEDDVNLDFAAGYGNFKDINMDFKGTTMVDNNGSSTLVMETGDADGVGAGKKLGQMTGVSIQNNGMIYGTYDNGNTKLLGQIATASFANASGLLKEGENLYSATLNSGEFDGIGQDVTADGGSMSSGVLEMSNVDLSAEFTEMITTQRGFQANSRIITTSDSMLEELINLKR</sequence>
<dbReference type="InterPro" id="IPR020013">
    <property type="entry name" value="Flagellar_FlgE/F/G"/>
</dbReference>
<comment type="subcellular location">
    <subcellularLocation>
        <location evidence="1 4">Bacterial flagellum basal body</location>
    </subcellularLocation>
</comment>
<dbReference type="GO" id="GO:0009425">
    <property type="term" value="C:bacterial-type flagellum basal body"/>
    <property type="evidence" value="ECO:0007669"/>
    <property type="project" value="UniProtKB-SubCell"/>
</dbReference>
<comment type="caution">
    <text evidence="6">The sequence shown here is derived from an EMBL/GenBank/DDBJ whole genome shotgun (WGS) entry which is preliminary data.</text>
</comment>
<feature type="domain" description="Flagellar basal-body/hook protein C-terminal" evidence="5">
    <location>
        <begin position="382"/>
        <end position="426"/>
    </location>
</feature>
<proteinExistence type="inferred from homology"/>
<dbReference type="GO" id="GO:0005829">
    <property type="term" value="C:cytosol"/>
    <property type="evidence" value="ECO:0007669"/>
    <property type="project" value="TreeGrafter"/>
</dbReference>
<comment type="similarity">
    <text evidence="2 4">Belongs to the flagella basal body rod proteins family.</text>
</comment>
<evidence type="ECO:0000256" key="4">
    <source>
        <dbReference type="RuleBase" id="RU362116"/>
    </source>
</evidence>
<dbReference type="PANTHER" id="PTHR30435:SF1">
    <property type="entry name" value="FLAGELLAR HOOK PROTEIN FLGE"/>
    <property type="match status" value="1"/>
</dbReference>
<evidence type="ECO:0000313" key="6">
    <source>
        <dbReference type="EMBL" id="RDU22661.1"/>
    </source>
</evidence>
<keyword evidence="6" id="KW-0966">Cell projection</keyword>
<gene>
    <name evidence="6" type="ORF">DWV06_14130</name>
</gene>
<dbReference type="EMBL" id="QRCT01000049">
    <property type="protein sequence ID" value="RDU22661.1"/>
    <property type="molecule type" value="Genomic_DNA"/>
</dbReference>
<reference evidence="6 7" key="1">
    <citation type="submission" date="2018-07" db="EMBL/GenBank/DDBJ databases">
        <title>Anaerosacharophilus polymeroproducens gen. nov. sp. nov., an anaerobic bacterium isolated from salt field.</title>
        <authorList>
            <person name="Kim W."/>
            <person name="Yang S.-H."/>
            <person name="Oh J."/>
            <person name="Lee J.-H."/>
            <person name="Kwon K.K."/>
        </authorList>
    </citation>
    <scope>NUCLEOTIDE SEQUENCE [LARGE SCALE GENOMIC DNA]</scope>
    <source>
        <strain evidence="6 7">MCWD5</strain>
    </source>
</reference>
<dbReference type="InterPro" id="IPR037925">
    <property type="entry name" value="FlgE/F/G-like"/>
</dbReference>
<accession>A0A371ASW9</accession>
<dbReference type="Proteomes" id="UP000255036">
    <property type="component" value="Unassembled WGS sequence"/>
</dbReference>
<organism evidence="6 7">
    <name type="scientific">Anaerosacchariphilus polymeriproducens</name>
    <dbReference type="NCBI Taxonomy" id="1812858"/>
    <lineage>
        <taxon>Bacteria</taxon>
        <taxon>Bacillati</taxon>
        <taxon>Bacillota</taxon>
        <taxon>Clostridia</taxon>
        <taxon>Lachnospirales</taxon>
        <taxon>Lachnospiraceae</taxon>
        <taxon>Anaerosacchariphilus</taxon>
    </lineage>
</organism>
<evidence type="ECO:0000256" key="1">
    <source>
        <dbReference type="ARBA" id="ARBA00004117"/>
    </source>
</evidence>
<keyword evidence="7" id="KW-1185">Reference proteome</keyword>
<evidence type="ECO:0000256" key="2">
    <source>
        <dbReference type="ARBA" id="ARBA00009677"/>
    </source>
</evidence>
<dbReference type="InterPro" id="IPR010930">
    <property type="entry name" value="Flg_bb/hook_C_dom"/>
</dbReference>
<dbReference type="SUPFAM" id="SSF117143">
    <property type="entry name" value="Flagellar hook protein flgE"/>
    <property type="match status" value="1"/>
</dbReference>
<keyword evidence="6" id="KW-0969">Cilium</keyword>
<comment type="function">
    <text evidence="4">A flexible structure which links the flagellar filament to the drive apparatus in the basal body.</text>
</comment>
<dbReference type="PANTHER" id="PTHR30435">
    <property type="entry name" value="FLAGELLAR PROTEIN"/>
    <property type="match status" value="1"/>
</dbReference>
<protein>
    <recommendedName>
        <fullName evidence="4">Flagellar hook protein FlgE</fullName>
    </recommendedName>
</protein>
<keyword evidence="6" id="KW-0282">Flagellum</keyword>
<dbReference type="NCBIfam" id="TIGR03506">
    <property type="entry name" value="FlgEFG_subfam"/>
    <property type="match status" value="1"/>
</dbReference>
<dbReference type="GO" id="GO:0071978">
    <property type="term" value="P:bacterial-type flagellum-dependent swarming motility"/>
    <property type="evidence" value="ECO:0007669"/>
    <property type="project" value="TreeGrafter"/>
</dbReference>
<dbReference type="GO" id="GO:0009424">
    <property type="term" value="C:bacterial-type flagellum hook"/>
    <property type="evidence" value="ECO:0007669"/>
    <property type="project" value="TreeGrafter"/>
</dbReference>
<dbReference type="Pfam" id="PF06429">
    <property type="entry name" value="Flg_bbr_C"/>
    <property type="match status" value="1"/>
</dbReference>
<evidence type="ECO:0000256" key="3">
    <source>
        <dbReference type="ARBA" id="ARBA00023143"/>
    </source>
</evidence>
<evidence type="ECO:0000259" key="5">
    <source>
        <dbReference type="Pfam" id="PF06429"/>
    </source>
</evidence>
<dbReference type="AlphaFoldDB" id="A0A371ASW9"/>
<evidence type="ECO:0000313" key="7">
    <source>
        <dbReference type="Proteomes" id="UP000255036"/>
    </source>
</evidence>
<dbReference type="OrthoDB" id="9804559at2"/>
<name>A0A371ASW9_9FIRM</name>